<feature type="domain" description="Heterokaryon incompatibility" evidence="2">
    <location>
        <begin position="383"/>
        <end position="511"/>
    </location>
</feature>
<feature type="compositionally biased region" description="Gly residues" evidence="1">
    <location>
        <begin position="81"/>
        <end position="92"/>
    </location>
</feature>
<keyword evidence="4" id="KW-1185">Reference proteome</keyword>
<protein>
    <recommendedName>
        <fullName evidence="2">Heterokaryon incompatibility domain-containing protein</fullName>
    </recommendedName>
</protein>
<evidence type="ECO:0000259" key="2">
    <source>
        <dbReference type="Pfam" id="PF06985"/>
    </source>
</evidence>
<dbReference type="PANTHER" id="PTHR33112:SF1">
    <property type="entry name" value="HETEROKARYON INCOMPATIBILITY DOMAIN-CONTAINING PROTEIN"/>
    <property type="match status" value="1"/>
</dbReference>
<dbReference type="PANTHER" id="PTHR33112">
    <property type="entry name" value="DOMAIN PROTEIN, PUTATIVE-RELATED"/>
    <property type="match status" value="1"/>
</dbReference>
<organism evidence="3 4">
    <name type="scientific">Escovopsis weberi</name>
    <dbReference type="NCBI Taxonomy" id="150374"/>
    <lineage>
        <taxon>Eukaryota</taxon>
        <taxon>Fungi</taxon>
        <taxon>Dikarya</taxon>
        <taxon>Ascomycota</taxon>
        <taxon>Pezizomycotina</taxon>
        <taxon>Sordariomycetes</taxon>
        <taxon>Hypocreomycetidae</taxon>
        <taxon>Hypocreales</taxon>
        <taxon>Hypocreaceae</taxon>
        <taxon>Escovopsis</taxon>
    </lineage>
</organism>
<feature type="region of interest" description="Disordered" evidence="1">
    <location>
        <begin position="1"/>
        <end position="94"/>
    </location>
</feature>
<sequence>MTDYSDLGAVATADRSPLRRRRSKNPLRSMMQHLTVECAASPDGSPTSRRQSIMRRLSGRASRSPSAHSDHAGPGSRSGSALGGGSGSGSGGANANANANADPALCETCAGLAAEIDEALDDVDGTFLRAANPGTADDFEKREYVLARLRDLEDNRWAATCPLCRLFWAVRVPGYVPGEYALLGMSSRDTSYLVDAHKMYELEHPARARARGVSPGFLAVVSKPRGPGARNPDVNPDWFRQTAMLFRTRPEGRTPDVNVRRGRLRGLSHSDPNGMLAAPGMGSPLSSPSRRGTGGGGASPGGGGGRAGGGYEDGSWTRKGIWGREIGRAADLTIAHEWLRFCEARHKGRCGRRPVTEELEGFRLLDCAQSPPQVVERSITEDYLALSYVRGKAGADANNWPRVVRDAVAVTKDLGFRYLWVDFACVGDSPGTKRRHIERMNDIFQGAAVTIIAAAGDDATHGLPGVGNLSRAAQPKYSFTTSNVTLVSSLQDPRLLVKASTWYTRGWTYQEGVCARRRLIFTSEQMYWECDGMACPETMDLPLDFYHDADEERMCDFVRPGLFNGVSYLDGSWEQWRKLPSKLQEASTLSIFREADQHIANFTRRELSRDEDSLDAFQGVAKRLESTMGKGRLSNLVGIPIWAPPHGSAANGGGGDDDEGQGMGMGVGTMGLLRTRHLFALATSFWHHKDGVGARRRPHLPSWTWAGWAGGVDFFSSVVIATDANYTIKGRKVLNHHYVTATQLTRGDDGGPSAKWTYSPDMCVLSPDGTTVVYDFTTPLPGSESGSGFGDGHGHGYGSGGSARGLPPARYKLRVSNPLVLDRVKARTHPGGWTFNTLSVDVKMSGREGGTDTLSLEGQPDKSSIREYVERHGRGEQMTILWFVEEAMVMLLVVERVGARWERIGRMRMAFGEDGKDVMRACGRLEGMLARLPLRRLEEDIIIE</sequence>
<feature type="compositionally biased region" description="Gly residues" evidence="1">
    <location>
        <begin position="292"/>
        <end position="312"/>
    </location>
</feature>
<dbReference type="AlphaFoldDB" id="A0A0M9VV14"/>
<comment type="caution">
    <text evidence="3">The sequence shown here is derived from an EMBL/GenBank/DDBJ whole genome shotgun (WGS) entry which is preliminary data.</text>
</comment>
<dbReference type="STRING" id="150374.A0A0M9VV14"/>
<evidence type="ECO:0000313" key="3">
    <source>
        <dbReference type="EMBL" id="KOS20499.1"/>
    </source>
</evidence>
<evidence type="ECO:0000313" key="4">
    <source>
        <dbReference type="Proteomes" id="UP000053831"/>
    </source>
</evidence>
<evidence type="ECO:0000256" key="1">
    <source>
        <dbReference type="SAM" id="MobiDB-lite"/>
    </source>
</evidence>
<proteinExistence type="predicted"/>
<gene>
    <name evidence="3" type="ORF">ESCO_005346</name>
</gene>
<feature type="region of interest" description="Disordered" evidence="1">
    <location>
        <begin position="263"/>
        <end position="313"/>
    </location>
</feature>
<name>A0A0M9VV14_ESCWE</name>
<dbReference type="EMBL" id="LGSR01000017">
    <property type="protein sequence ID" value="KOS20499.1"/>
    <property type="molecule type" value="Genomic_DNA"/>
</dbReference>
<reference evidence="3 4" key="1">
    <citation type="submission" date="2015-07" db="EMBL/GenBank/DDBJ databases">
        <title>The genome of the fungus Escovopsis weberi, a specialized disease agent of ant agriculture.</title>
        <authorList>
            <person name="de Man T.J."/>
            <person name="Stajich J.E."/>
            <person name="Kubicek C.P."/>
            <person name="Chenthamara K."/>
            <person name="Atanasova L."/>
            <person name="Druzhinina I.S."/>
            <person name="Birnbaum S."/>
            <person name="Barribeau S.M."/>
            <person name="Teiling C."/>
            <person name="Suen G."/>
            <person name="Currie C."/>
            <person name="Gerardo N.M."/>
        </authorList>
    </citation>
    <scope>NUCLEOTIDE SEQUENCE [LARGE SCALE GENOMIC DNA]</scope>
</reference>
<accession>A0A0M9VV14</accession>
<dbReference type="OrthoDB" id="5428863at2759"/>
<feature type="compositionally biased region" description="Low complexity" evidence="1">
    <location>
        <begin position="277"/>
        <end position="291"/>
    </location>
</feature>
<dbReference type="Proteomes" id="UP000053831">
    <property type="component" value="Unassembled WGS sequence"/>
</dbReference>
<dbReference type="InterPro" id="IPR010730">
    <property type="entry name" value="HET"/>
</dbReference>
<dbReference type="Pfam" id="PF06985">
    <property type="entry name" value="HET"/>
    <property type="match status" value="1"/>
</dbReference>